<proteinExistence type="predicted"/>
<feature type="domain" description="THAP-type" evidence="7">
    <location>
        <begin position="1"/>
        <end position="75"/>
    </location>
</feature>
<feature type="compositionally biased region" description="Basic and acidic residues" evidence="6">
    <location>
        <begin position="87"/>
        <end position="105"/>
    </location>
</feature>
<dbReference type="PANTHER" id="PTHR23080">
    <property type="entry name" value="THAP DOMAIN PROTEIN"/>
    <property type="match status" value="1"/>
</dbReference>
<evidence type="ECO:0000256" key="5">
    <source>
        <dbReference type="PROSITE-ProRule" id="PRU00309"/>
    </source>
</evidence>
<evidence type="ECO:0000256" key="1">
    <source>
        <dbReference type="ARBA" id="ARBA00022723"/>
    </source>
</evidence>
<organism evidence="8 9">
    <name type="scientific">Sinocyclocheilus anshuiensis</name>
    <dbReference type="NCBI Taxonomy" id="1608454"/>
    <lineage>
        <taxon>Eukaryota</taxon>
        <taxon>Metazoa</taxon>
        <taxon>Chordata</taxon>
        <taxon>Craniata</taxon>
        <taxon>Vertebrata</taxon>
        <taxon>Euteleostomi</taxon>
        <taxon>Actinopterygii</taxon>
        <taxon>Neopterygii</taxon>
        <taxon>Teleostei</taxon>
        <taxon>Ostariophysi</taxon>
        <taxon>Cypriniformes</taxon>
        <taxon>Cyprinidae</taxon>
        <taxon>Cyprininae</taxon>
        <taxon>Sinocyclocheilus</taxon>
    </lineage>
</organism>
<protein>
    <submittedName>
        <fullName evidence="8">THAP domain-containing protein 1-like</fullName>
    </submittedName>
</protein>
<dbReference type="AlphaFoldDB" id="A0A671R4M2"/>
<dbReference type="PROSITE" id="PS50950">
    <property type="entry name" value="ZF_THAP"/>
    <property type="match status" value="1"/>
</dbReference>
<keyword evidence="4 5" id="KW-0238">DNA-binding</keyword>
<dbReference type="GO" id="GO:0008270">
    <property type="term" value="F:zinc ion binding"/>
    <property type="evidence" value="ECO:0007669"/>
    <property type="project" value="UniProtKB-KW"/>
</dbReference>
<evidence type="ECO:0000256" key="3">
    <source>
        <dbReference type="ARBA" id="ARBA00022833"/>
    </source>
</evidence>
<feature type="region of interest" description="Disordered" evidence="6">
    <location>
        <begin position="75"/>
        <end position="105"/>
    </location>
</feature>
<evidence type="ECO:0000256" key="2">
    <source>
        <dbReference type="ARBA" id="ARBA00022771"/>
    </source>
</evidence>
<dbReference type="SUPFAM" id="SSF57716">
    <property type="entry name" value="Glucocorticoid receptor-like (DNA-binding domain)"/>
    <property type="match status" value="1"/>
</dbReference>
<evidence type="ECO:0000256" key="6">
    <source>
        <dbReference type="SAM" id="MobiDB-lite"/>
    </source>
</evidence>
<keyword evidence="3" id="KW-0862">Zinc</keyword>
<evidence type="ECO:0000313" key="9">
    <source>
        <dbReference type="Proteomes" id="UP000472260"/>
    </source>
</evidence>
<dbReference type="Ensembl" id="ENSSANT00000082985.1">
    <property type="protein sequence ID" value="ENSSANP00000078060.1"/>
    <property type="gene ID" value="ENSSANG00000038881.1"/>
</dbReference>
<accession>A0A671R4M2</accession>
<dbReference type="InterPro" id="IPR027805">
    <property type="entry name" value="Transposase_HTH_dom"/>
</dbReference>
<keyword evidence="1" id="KW-0479">Metal-binding</keyword>
<evidence type="ECO:0000256" key="4">
    <source>
        <dbReference type="ARBA" id="ARBA00023125"/>
    </source>
</evidence>
<name>A0A671R4M2_9TELE</name>
<dbReference type="GO" id="GO:0003677">
    <property type="term" value="F:DNA binding"/>
    <property type="evidence" value="ECO:0007669"/>
    <property type="project" value="UniProtKB-UniRule"/>
</dbReference>
<evidence type="ECO:0000313" key="8">
    <source>
        <dbReference type="Ensembl" id="ENSSANP00000078060.1"/>
    </source>
</evidence>
<dbReference type="SMART" id="SM00980">
    <property type="entry name" value="THAP"/>
    <property type="match status" value="1"/>
</dbReference>
<dbReference type="Pfam" id="PF05485">
    <property type="entry name" value="THAP"/>
    <property type="match status" value="1"/>
</dbReference>
<keyword evidence="9" id="KW-1185">Reference proteome</keyword>
<reference evidence="8" key="1">
    <citation type="submission" date="2025-08" db="UniProtKB">
        <authorList>
            <consortium name="Ensembl"/>
        </authorList>
    </citation>
    <scope>IDENTIFICATION</scope>
</reference>
<gene>
    <name evidence="8" type="primary">LOC107662671</name>
</gene>
<dbReference type="InterPro" id="IPR006612">
    <property type="entry name" value="THAP_Znf"/>
</dbReference>
<evidence type="ECO:0000259" key="7">
    <source>
        <dbReference type="PROSITE" id="PS50950"/>
    </source>
</evidence>
<keyword evidence="2 5" id="KW-0863">Zinc-finger</keyword>
<sequence length="289" mass="33342">MPDSCCPGLCLYGIPSEKENPERRNLWICAIKRASVPEEGKQWQPSKYTRICSEHFIKGAKSDDPLSPDWVQSVFSHTPATKKRKREKDMERYEQHNRMKNKRVEKMQDAVDDLLELSSVPDAELAPPAEDEQQCDNRQSKEKFERLQRECNDLREENQKLKDKIKSGTFDELAFEKDDEKVKAMTGIPTYSKLQVVLTFVISFLQTGTNLSPFQQLLLTLMRLRINLSLSLLSCIFKISIPTGSRTFRNTIEVLNARLVPALVFWPNREELLPITSMVAFVLINNSDF</sequence>
<reference evidence="8" key="2">
    <citation type="submission" date="2025-09" db="UniProtKB">
        <authorList>
            <consortium name="Ensembl"/>
        </authorList>
    </citation>
    <scope>IDENTIFICATION</scope>
</reference>
<dbReference type="Proteomes" id="UP000472260">
    <property type="component" value="Unassembled WGS sequence"/>
</dbReference>
<dbReference type="Pfam" id="PF13613">
    <property type="entry name" value="HTH_Tnp_4"/>
    <property type="match status" value="1"/>
</dbReference>